<dbReference type="EMBL" id="KQ419844">
    <property type="protein sequence ID" value="KOF82211.1"/>
    <property type="molecule type" value="Genomic_DNA"/>
</dbReference>
<feature type="transmembrane region" description="Helical" evidence="5">
    <location>
        <begin position="234"/>
        <end position="257"/>
    </location>
</feature>
<dbReference type="PROSITE" id="PS50261">
    <property type="entry name" value="G_PROTEIN_RECEP_F2_4"/>
    <property type="match status" value="1"/>
</dbReference>
<feature type="domain" description="G-protein coupled receptors family 2 profile 2" evidence="6">
    <location>
        <begin position="16"/>
        <end position="258"/>
    </location>
</feature>
<dbReference type="InterPro" id="IPR000832">
    <property type="entry name" value="GPCR_2_secretin-like"/>
</dbReference>
<gene>
    <name evidence="7" type="ORF">OCBIM_22025569mg</name>
</gene>
<evidence type="ECO:0000256" key="1">
    <source>
        <dbReference type="ARBA" id="ARBA00004141"/>
    </source>
</evidence>
<feature type="transmembrane region" description="Helical" evidence="5">
    <location>
        <begin position="15"/>
        <end position="40"/>
    </location>
</feature>
<dbReference type="Pfam" id="PF00002">
    <property type="entry name" value="7tm_2"/>
    <property type="match status" value="1"/>
</dbReference>
<dbReference type="InterPro" id="IPR017981">
    <property type="entry name" value="GPCR_2-like_7TM"/>
</dbReference>
<evidence type="ECO:0000259" key="6">
    <source>
        <dbReference type="PROSITE" id="PS50261"/>
    </source>
</evidence>
<feature type="transmembrane region" description="Helical" evidence="5">
    <location>
        <begin position="52"/>
        <end position="71"/>
    </location>
</feature>
<dbReference type="GO" id="GO:0007166">
    <property type="term" value="P:cell surface receptor signaling pathway"/>
    <property type="evidence" value="ECO:0007669"/>
    <property type="project" value="InterPro"/>
</dbReference>
<dbReference type="GO" id="GO:0004930">
    <property type="term" value="F:G protein-coupled receptor activity"/>
    <property type="evidence" value="ECO:0007669"/>
    <property type="project" value="InterPro"/>
</dbReference>
<dbReference type="PANTHER" id="PTHR12011">
    <property type="entry name" value="ADHESION G-PROTEIN COUPLED RECEPTOR"/>
    <property type="match status" value="1"/>
</dbReference>
<evidence type="ECO:0000256" key="2">
    <source>
        <dbReference type="ARBA" id="ARBA00022692"/>
    </source>
</evidence>
<sequence length="295" mass="33609">MDVYQNEGDVKNKELLSIISNIGCGISFVCLVLTVIVHVYFKSLWKLMSSKILVNLSISLAATYLTFLVGFQAYSTKITAVCKAAAAVLHYFLLTSFMWMSVEALHIYLGLFVFKTIRSSFIKRSSILVWGLPAVIVTITLATNHTNNYSVTEQVCWLSNTAFYAAFLAPAVIILLFNLIMFSFVMRRLKAMQNDEQVEHKTNKVRVFGIVGLCFLLGFCWILAFFAFHEAAEVFKYLFAIFNTLQGMFIFICYCIYKKDTRDVIYPCVCKRKARKLGKVPKNMKNSNSEHEINV</sequence>
<proteinExistence type="predicted"/>
<keyword evidence="2 5" id="KW-0812">Transmembrane</keyword>
<reference evidence="7" key="1">
    <citation type="submission" date="2015-07" db="EMBL/GenBank/DDBJ databases">
        <title>MeaNS - Measles Nucleotide Surveillance Program.</title>
        <authorList>
            <person name="Tran T."/>
            <person name="Druce J."/>
        </authorList>
    </citation>
    <scope>NUCLEOTIDE SEQUENCE</scope>
    <source>
        <strain evidence="7">UCB-OBI-ISO-001</strain>
        <tissue evidence="7">Gonad</tissue>
    </source>
</reference>
<dbReference type="PRINTS" id="PR00249">
    <property type="entry name" value="GPCRSECRETIN"/>
</dbReference>
<feature type="transmembrane region" description="Helical" evidence="5">
    <location>
        <begin position="126"/>
        <end position="143"/>
    </location>
</feature>
<dbReference type="AlphaFoldDB" id="A0A0L8GYU7"/>
<organism evidence="7">
    <name type="scientific">Octopus bimaculoides</name>
    <name type="common">California two-spotted octopus</name>
    <dbReference type="NCBI Taxonomy" id="37653"/>
    <lineage>
        <taxon>Eukaryota</taxon>
        <taxon>Metazoa</taxon>
        <taxon>Spiralia</taxon>
        <taxon>Lophotrochozoa</taxon>
        <taxon>Mollusca</taxon>
        <taxon>Cephalopoda</taxon>
        <taxon>Coleoidea</taxon>
        <taxon>Octopodiformes</taxon>
        <taxon>Octopoda</taxon>
        <taxon>Incirrata</taxon>
        <taxon>Octopodidae</taxon>
        <taxon>Octopus</taxon>
    </lineage>
</organism>
<dbReference type="OMA" id="QDPETNW"/>
<evidence type="ECO:0000256" key="5">
    <source>
        <dbReference type="SAM" id="Phobius"/>
    </source>
</evidence>
<comment type="subcellular location">
    <subcellularLocation>
        <location evidence="1">Membrane</location>
        <topology evidence="1">Multi-pass membrane protein</topology>
    </subcellularLocation>
</comment>
<dbReference type="CDD" id="cd15040">
    <property type="entry name" value="7tmB2_Adhesion"/>
    <property type="match status" value="1"/>
</dbReference>
<feature type="transmembrane region" description="Helical" evidence="5">
    <location>
        <begin position="91"/>
        <end position="114"/>
    </location>
</feature>
<evidence type="ECO:0000256" key="4">
    <source>
        <dbReference type="ARBA" id="ARBA00023136"/>
    </source>
</evidence>
<evidence type="ECO:0000313" key="7">
    <source>
        <dbReference type="EMBL" id="KOF82211.1"/>
    </source>
</evidence>
<dbReference type="GO" id="GO:0005886">
    <property type="term" value="C:plasma membrane"/>
    <property type="evidence" value="ECO:0007669"/>
    <property type="project" value="TreeGrafter"/>
</dbReference>
<feature type="transmembrane region" description="Helical" evidence="5">
    <location>
        <begin position="207"/>
        <end position="228"/>
    </location>
</feature>
<keyword evidence="4 5" id="KW-0472">Membrane</keyword>
<dbReference type="Gene3D" id="1.20.1070.10">
    <property type="entry name" value="Rhodopsin 7-helix transmembrane proteins"/>
    <property type="match status" value="1"/>
</dbReference>
<dbReference type="PANTHER" id="PTHR12011:SF347">
    <property type="entry name" value="FI21270P1-RELATED"/>
    <property type="match status" value="1"/>
</dbReference>
<feature type="transmembrane region" description="Helical" evidence="5">
    <location>
        <begin position="163"/>
        <end position="186"/>
    </location>
</feature>
<name>A0A0L8GYU7_OCTBM</name>
<accession>A0A0L8GYU7</accession>
<dbReference type="GO" id="GO:0007189">
    <property type="term" value="P:adenylate cyclase-activating G protein-coupled receptor signaling pathway"/>
    <property type="evidence" value="ECO:0007669"/>
    <property type="project" value="TreeGrafter"/>
</dbReference>
<protein>
    <recommendedName>
        <fullName evidence="6">G-protein coupled receptors family 2 profile 2 domain-containing protein</fullName>
    </recommendedName>
</protein>
<evidence type="ECO:0000256" key="3">
    <source>
        <dbReference type="ARBA" id="ARBA00022989"/>
    </source>
</evidence>
<dbReference type="SUPFAM" id="SSF81321">
    <property type="entry name" value="Family A G protein-coupled receptor-like"/>
    <property type="match status" value="1"/>
</dbReference>
<dbReference type="OrthoDB" id="5961629at2759"/>
<keyword evidence="3 5" id="KW-1133">Transmembrane helix</keyword>